<keyword evidence="2" id="KW-0645">Protease</keyword>
<dbReference type="GO" id="GO:0008236">
    <property type="term" value="F:serine-type peptidase activity"/>
    <property type="evidence" value="ECO:0007669"/>
    <property type="project" value="UniProtKB-KW"/>
</dbReference>
<evidence type="ECO:0000256" key="4">
    <source>
        <dbReference type="ARBA" id="ARBA00022825"/>
    </source>
</evidence>
<dbReference type="InterPro" id="IPR005320">
    <property type="entry name" value="Peptidase_S51"/>
</dbReference>
<dbReference type="PANTHER" id="PTHR20842:SF0">
    <property type="entry name" value="ALPHA-ASPARTYL DIPEPTIDASE"/>
    <property type="match status" value="1"/>
</dbReference>
<proteinExistence type="inferred from homology"/>
<keyword evidence="6" id="KW-0315">Glutamine amidotransferase</keyword>
<dbReference type="EMBL" id="CP054003">
    <property type="protein sequence ID" value="QKH86632.1"/>
    <property type="molecule type" value="Genomic_DNA"/>
</dbReference>
<accession>A0A0I9RQW9</accession>
<evidence type="ECO:0000256" key="3">
    <source>
        <dbReference type="ARBA" id="ARBA00022801"/>
    </source>
</evidence>
<evidence type="ECO:0000313" key="13">
    <source>
        <dbReference type="Proteomes" id="UP000286270"/>
    </source>
</evidence>
<evidence type="ECO:0000313" key="8">
    <source>
        <dbReference type="EMBL" id="QCQ47309.1"/>
    </source>
</evidence>
<evidence type="ECO:0000313" key="7">
    <source>
        <dbReference type="EMBL" id="QCQ38657.1"/>
    </source>
</evidence>
<dbReference type="InterPro" id="IPR029062">
    <property type="entry name" value="Class_I_gatase-like"/>
</dbReference>
<evidence type="ECO:0000313" key="5">
    <source>
        <dbReference type="EMBL" id="MCZ2654124.1"/>
    </source>
</evidence>
<dbReference type="EMBL" id="CP036553">
    <property type="protein sequence ID" value="QCQ38657.1"/>
    <property type="molecule type" value="Genomic_DNA"/>
</dbReference>
<organism evidence="10 13">
    <name type="scientific">Bacteroides fragilis</name>
    <dbReference type="NCBI Taxonomy" id="817"/>
    <lineage>
        <taxon>Bacteria</taxon>
        <taxon>Pseudomonadati</taxon>
        <taxon>Bacteroidota</taxon>
        <taxon>Bacteroidia</taxon>
        <taxon>Bacteroidales</taxon>
        <taxon>Bacteroidaceae</taxon>
        <taxon>Bacteroides</taxon>
    </lineage>
</organism>
<keyword evidence="4" id="KW-0720">Serine protease</keyword>
<evidence type="ECO:0000313" key="14">
    <source>
        <dbReference type="Proteomes" id="UP000501467"/>
    </source>
</evidence>
<evidence type="ECO:0000313" key="11">
    <source>
        <dbReference type="Proteomes" id="UP000028294"/>
    </source>
</evidence>
<reference evidence="9 14" key="4">
    <citation type="submission" date="2020-05" db="EMBL/GenBank/DDBJ databases">
        <title>FDA dAtabase for Regulatory Grade micrObial Sequences (FDA-ARGOS): Supporting development and validation of Infectious Disease Dx tests.</title>
        <authorList>
            <person name="Bojja K."/>
            <person name="Kessler A."/>
            <person name="Tallon L."/>
            <person name="Sadzewicz L."/>
            <person name="Zhao X."/>
            <person name="Vavikolanu K."/>
            <person name="Mehta A."/>
            <person name="Aluvathingal J."/>
            <person name="Nadendla S."/>
            <person name="Myers T."/>
            <person name="Yan Y."/>
            <person name="Sichtig H."/>
        </authorList>
    </citation>
    <scope>NUCLEOTIDE SEQUENCE [LARGE SCALE GENOMIC DNA]</scope>
    <source>
        <strain evidence="9 14">FDAARGOS_763</strain>
    </source>
</reference>
<dbReference type="Proteomes" id="UP000501467">
    <property type="component" value="Chromosome"/>
</dbReference>
<dbReference type="AlphaFoldDB" id="A0A0I9RQW9"/>
<evidence type="ECO:0000256" key="1">
    <source>
        <dbReference type="ARBA" id="ARBA00006534"/>
    </source>
</evidence>
<dbReference type="EMBL" id="CP036546">
    <property type="protein sequence ID" value="QCQ47309.1"/>
    <property type="molecule type" value="Genomic_DNA"/>
</dbReference>
<dbReference type="Proteomes" id="UP001079672">
    <property type="component" value="Unassembled WGS sequence"/>
</dbReference>
<dbReference type="Proteomes" id="UP000036847">
    <property type="component" value="Chromosome"/>
</dbReference>
<reference evidence="5" key="5">
    <citation type="submission" date="2022-12" db="EMBL/GenBank/DDBJ databases">
        <title>Development of a Multilocus Sequence Typing Scheme for Bacteroides fragilis Based on Whole Genome Sequencing Data and Clinical Application.</title>
        <authorList>
            <person name="Nielsen F.D."/>
            <person name="Justesen U.S."/>
        </authorList>
    </citation>
    <scope>NUCLEOTIDE SEQUENCE</scope>
    <source>
        <strain evidence="6">BF_AM_ODE_DK_2015_4</strain>
        <strain evidence="5">BF_BC_ODE_DK_2015_2</strain>
    </source>
</reference>
<dbReference type="GO" id="GO:0006508">
    <property type="term" value="P:proteolysis"/>
    <property type="evidence" value="ECO:0007669"/>
    <property type="project" value="UniProtKB-KW"/>
</dbReference>
<sequence>MKRLFLCSSFADVANLLIDFANEDLKGKIIAFIPTASLTESIRFYVKTGKKALEKVGMIVEEVEITQFSNEEISSILHKCDYIYITGGNTFFLLQELKRKGVDKIISEQVKSGKLYIGESAGAIIASPDTEYMKNVNFDPIEKAPELEDYSSLGLVDFYTIPHYGNFPFKKKGEKVIQLYNEKLQLIPISNKQAIFIEDSNIQIKDAR</sequence>
<dbReference type="EMBL" id="QRZH01000007">
    <property type="protein sequence ID" value="RGV54404.1"/>
    <property type="molecule type" value="Genomic_DNA"/>
</dbReference>
<dbReference type="Proteomes" id="UP001075704">
    <property type="component" value="Unassembled WGS sequence"/>
</dbReference>
<reference evidence="10 13" key="2">
    <citation type="submission" date="2018-08" db="EMBL/GenBank/DDBJ databases">
        <title>A genome reference for cultivated species of the human gut microbiota.</title>
        <authorList>
            <person name="Zou Y."/>
            <person name="Xue W."/>
            <person name="Luo G."/>
        </authorList>
    </citation>
    <scope>NUCLEOTIDE SEQUENCE [LARGE SCALE GENOMIC DNA]</scope>
    <source>
        <strain evidence="10 13">AF14-26</strain>
    </source>
</reference>
<reference evidence="8" key="1">
    <citation type="book" date="2014" name="THE 24TH EUROPEAN CONGRESS OF CLINICAL MICROBIOLOGY AND INFECTIOUS DISEASES" publisher="ECCMID 2014" city="Barcelona, Spain">
        <title>Identification of resistance genes in three multidrug-resistant Bacteroides fragilis isolates by whole genome sequencing.</title>
        <editorList>
            <person name="Unknown"/>
            <person name="A."/>
        </editorList>
        <authorList>
            <person name="Sydenham T.V."/>
            <person name="Hasman H."/>
            <person name="Wang M."/>
            <person name="Soki J."/>
            <person name="Nagy E."/>
            <person name="Justesen U.S."/>
        </authorList>
    </citation>
    <scope>NUCLEOTIDE SEQUENCE</scope>
    <source>
        <strain evidence="8">DCMSKEJBY0001B</strain>
    </source>
</reference>
<keyword evidence="3" id="KW-0378">Hydrolase</keyword>
<dbReference type="PANTHER" id="PTHR20842">
    <property type="entry name" value="PROTEASE S51 ALPHA-ASPARTYL DIPEPTIDASE"/>
    <property type="match status" value="1"/>
</dbReference>
<dbReference type="FunFam" id="3.40.50.880:FF:000094">
    <property type="entry name" value="Uncharacterized peptidase Lmo0363"/>
    <property type="match status" value="1"/>
</dbReference>
<name>A0A0I9RQW9_BACFG</name>
<evidence type="ECO:0000313" key="12">
    <source>
        <dbReference type="Proteomes" id="UP000036847"/>
    </source>
</evidence>
<gene>
    <name evidence="10" type="ORF">DWW08_10575</name>
    <name evidence="8" type="ORF">EC80_022055</name>
    <name evidence="9" type="ORF">FOC69_20675</name>
    <name evidence="7" type="ORF">IA74_022565</name>
    <name evidence="5" type="ORF">O1422_08095</name>
    <name evidence="6" type="ORF">O1433_11375</name>
</gene>
<dbReference type="SUPFAM" id="SSF52317">
    <property type="entry name" value="Class I glutamine amidotransferase-like"/>
    <property type="match status" value="1"/>
</dbReference>
<evidence type="ECO:0000256" key="2">
    <source>
        <dbReference type="ARBA" id="ARBA00022670"/>
    </source>
</evidence>
<dbReference type="Pfam" id="PF03575">
    <property type="entry name" value="Peptidase_S51"/>
    <property type="match status" value="1"/>
</dbReference>
<evidence type="ECO:0000313" key="9">
    <source>
        <dbReference type="EMBL" id="QKH86632.1"/>
    </source>
</evidence>
<dbReference type="EMBL" id="JAPUAC010000004">
    <property type="protein sequence ID" value="MCZ2654124.1"/>
    <property type="molecule type" value="Genomic_DNA"/>
</dbReference>
<evidence type="ECO:0000313" key="6">
    <source>
        <dbReference type="EMBL" id="MCZ2688095.1"/>
    </source>
</evidence>
<evidence type="ECO:0000313" key="10">
    <source>
        <dbReference type="EMBL" id="RGV54404.1"/>
    </source>
</evidence>
<dbReference type="Proteomes" id="UP000286270">
    <property type="component" value="Unassembled WGS sequence"/>
</dbReference>
<dbReference type="Proteomes" id="UP000028294">
    <property type="component" value="Chromosome"/>
</dbReference>
<comment type="similarity">
    <text evidence="1">Belongs to the peptidase S51 family.</text>
</comment>
<reference evidence="11 12" key="3">
    <citation type="submission" date="2019-03" db="EMBL/GenBank/DDBJ databases">
        <title>Complete genome assembly of MDR B. fragilis.</title>
        <authorList>
            <person name="Sydenham T.V."/>
            <person name="Hasman H."/>
            <person name="Justesen U.S."/>
        </authorList>
    </citation>
    <scope>NUCLEOTIDE SEQUENCE [LARGE SCALE GENOMIC DNA]</scope>
    <source>
        <strain evidence="7 11">DCMOUH0067B</strain>
        <strain evidence="8 12">DCMSKEJBY0001B</strain>
    </source>
</reference>
<dbReference type="RefSeq" id="WP_005781062.1">
    <property type="nucleotide sequence ID" value="NZ_BAABYZ010000001.1"/>
</dbReference>
<dbReference type="EMBL" id="JAPTZU010000005">
    <property type="protein sequence ID" value="MCZ2688095.1"/>
    <property type="molecule type" value="Genomic_DNA"/>
</dbReference>
<dbReference type="OrthoDB" id="3373764at2"/>
<protein>
    <submittedName>
        <fullName evidence="10">Peptidase S51</fullName>
    </submittedName>
    <submittedName>
        <fullName evidence="5">Type 1 glutamine amidotransferase-like domain-containing protein</fullName>
    </submittedName>
</protein>
<dbReference type="Gene3D" id="3.40.50.880">
    <property type="match status" value="1"/>
</dbReference>